<evidence type="ECO:0000256" key="9">
    <source>
        <dbReference type="SAM" id="Coils"/>
    </source>
</evidence>
<feature type="region of interest" description="Disordered" evidence="10">
    <location>
        <begin position="416"/>
        <end position="475"/>
    </location>
</feature>
<evidence type="ECO:0000313" key="14">
    <source>
        <dbReference type="Proteomes" id="UP001044222"/>
    </source>
</evidence>
<comment type="similarity">
    <text evidence="2">Belongs to the translokin family.</text>
</comment>
<keyword evidence="5 9" id="KW-0175">Coiled coil</keyword>
<dbReference type="GO" id="GO:0042802">
    <property type="term" value="F:identical protein binding"/>
    <property type="evidence" value="ECO:0007669"/>
    <property type="project" value="InterPro"/>
</dbReference>
<accession>A0A9D3RWS4</accession>
<comment type="subcellular location">
    <subcellularLocation>
        <location evidence="1">Cytoplasm</location>
        <location evidence="1">Cytoskeleton</location>
        <location evidence="1">Microtubule organizing center</location>
        <location evidence="1">Centrosome</location>
    </subcellularLocation>
</comment>
<feature type="coiled-coil region" evidence="9">
    <location>
        <begin position="125"/>
        <end position="236"/>
    </location>
</feature>
<evidence type="ECO:0000313" key="13">
    <source>
        <dbReference type="EMBL" id="KAG5846509.1"/>
    </source>
</evidence>
<feature type="region of interest" description="Disordered" evidence="10">
    <location>
        <begin position="249"/>
        <end position="274"/>
    </location>
</feature>
<dbReference type="InterPro" id="IPR024957">
    <property type="entry name" value="Cep57_MT-bd_dom"/>
</dbReference>
<dbReference type="GO" id="GO:0005813">
    <property type="term" value="C:centrosome"/>
    <property type="evidence" value="ECO:0007669"/>
    <property type="project" value="UniProtKB-SubCell"/>
</dbReference>
<evidence type="ECO:0000256" key="8">
    <source>
        <dbReference type="ARBA" id="ARBA00042578"/>
    </source>
</evidence>
<dbReference type="GO" id="GO:0005874">
    <property type="term" value="C:microtubule"/>
    <property type="evidence" value="ECO:0007669"/>
    <property type="project" value="UniProtKB-KW"/>
</dbReference>
<reference evidence="13" key="1">
    <citation type="submission" date="2021-01" db="EMBL/GenBank/DDBJ databases">
        <title>A chromosome-scale assembly of European eel, Anguilla anguilla.</title>
        <authorList>
            <person name="Henkel C."/>
            <person name="Jong-Raadsen S.A."/>
            <person name="Dufour S."/>
            <person name="Weltzien F.-A."/>
            <person name="Palstra A.P."/>
            <person name="Pelster B."/>
            <person name="Spaink H.P."/>
            <person name="Van Den Thillart G.E."/>
            <person name="Jansen H."/>
            <person name="Zahm M."/>
            <person name="Klopp C."/>
            <person name="Cedric C."/>
            <person name="Louis A."/>
            <person name="Berthelot C."/>
            <person name="Parey E."/>
            <person name="Roest Crollius H."/>
            <person name="Montfort J."/>
            <person name="Robinson-Rechavi M."/>
            <person name="Bucao C."/>
            <person name="Bouchez O."/>
            <person name="Gislard M."/>
            <person name="Lluch J."/>
            <person name="Milhes M."/>
            <person name="Lampietro C."/>
            <person name="Lopez Roques C."/>
            <person name="Donnadieu C."/>
            <person name="Braasch I."/>
            <person name="Desvignes T."/>
            <person name="Postlethwait J."/>
            <person name="Bobe J."/>
            <person name="Guiguen Y."/>
            <person name="Dirks R."/>
        </authorList>
    </citation>
    <scope>NUCLEOTIDE SEQUENCE</scope>
    <source>
        <strain evidence="13">Tag_6206</strain>
        <tissue evidence="13">Liver</tissue>
    </source>
</reference>
<dbReference type="GO" id="GO:0008017">
    <property type="term" value="F:microtubule binding"/>
    <property type="evidence" value="ECO:0007669"/>
    <property type="project" value="InterPro"/>
</dbReference>
<evidence type="ECO:0000256" key="7">
    <source>
        <dbReference type="ARBA" id="ARBA00041218"/>
    </source>
</evidence>
<feature type="compositionally biased region" description="Basic residues" evidence="10">
    <location>
        <begin position="252"/>
        <end position="262"/>
    </location>
</feature>
<sequence>MEPLQDQNVSVGSPFKNSYFGSFHLPPERMSPSIVKDVPTAPVTNNVNLQEFNIHMYRASPDAGSKAVIAALKTLQEKMRRLELERVQAERNVNQLCRLADRDAGRTAQREPGGRDAGGREGRPHQELAVQLQSAEARCSLLEKQLDYMRKMVEKAEQDRNAVVQKQESLHKDRRKDQTEVEVQLQKLEMLERECLKLSSTQSVAERKIELLEQKLQREEHERKLVQEKAAELQRSLEKNHALYSSVSAGVKPKRKTKKPLPRKTAAVAPLPHPFPKAKQMPFVAGTSTGPSHSVSANVQSVLHMLKHHHPPHLCDRAHPLRRSGSETRGAPKGPVRQQGGPVLGNLSEVLLALQDELGQMSFEHQELAQQIEDTQKRGLREDLERELDCLVKRMEEKGAQISQLKKHQLAVQKLKLKRRSGAPKPRPPAPTAGSGPGAGPRPRPASRRPKPPPPAPRGKGGSGVARATGARGRS</sequence>
<feature type="domain" description="Cep57 centrosome microtubule-binding" evidence="11">
    <location>
        <begin position="346"/>
        <end position="408"/>
    </location>
</feature>
<dbReference type="PANTHER" id="PTHR19336">
    <property type="entry name" value="UNCHARACTERIZED DUF1167"/>
    <property type="match status" value="1"/>
</dbReference>
<evidence type="ECO:0000259" key="12">
    <source>
        <dbReference type="Pfam" id="PF14073"/>
    </source>
</evidence>
<keyword evidence="4" id="KW-0493">Microtubule</keyword>
<protein>
    <recommendedName>
        <fullName evidence="7">Centrosomal protein 57kDa-like protein 1</fullName>
    </recommendedName>
    <alternativeName>
        <fullName evidence="8">Cep57-related protein</fullName>
    </alternativeName>
</protein>
<feature type="region of interest" description="Disordered" evidence="10">
    <location>
        <begin position="314"/>
        <end position="342"/>
    </location>
</feature>
<evidence type="ECO:0000256" key="1">
    <source>
        <dbReference type="ARBA" id="ARBA00004300"/>
    </source>
</evidence>
<evidence type="ECO:0000256" key="2">
    <source>
        <dbReference type="ARBA" id="ARBA00008179"/>
    </source>
</evidence>
<dbReference type="AlphaFoldDB" id="A0A9D3RWS4"/>
<feature type="domain" description="Cep57 centrosome localisation" evidence="12">
    <location>
        <begin position="67"/>
        <end position="243"/>
    </location>
</feature>
<dbReference type="Proteomes" id="UP001044222">
    <property type="component" value="Unassembled WGS sequence"/>
</dbReference>
<keyword evidence="14" id="KW-1185">Reference proteome</keyword>
<feature type="coiled-coil region" evidence="9">
    <location>
        <begin position="65"/>
        <end position="99"/>
    </location>
</feature>
<keyword evidence="6" id="KW-0206">Cytoskeleton</keyword>
<evidence type="ECO:0000256" key="6">
    <source>
        <dbReference type="ARBA" id="ARBA00023212"/>
    </source>
</evidence>
<dbReference type="Gene3D" id="1.20.58.90">
    <property type="match status" value="1"/>
</dbReference>
<dbReference type="InterPro" id="IPR025913">
    <property type="entry name" value="Cep57_CLD"/>
</dbReference>
<keyword evidence="3" id="KW-0963">Cytoplasm</keyword>
<evidence type="ECO:0000259" key="11">
    <source>
        <dbReference type="Pfam" id="PF06657"/>
    </source>
</evidence>
<evidence type="ECO:0000256" key="4">
    <source>
        <dbReference type="ARBA" id="ARBA00022701"/>
    </source>
</evidence>
<organism evidence="13 14">
    <name type="scientific">Anguilla anguilla</name>
    <name type="common">European freshwater eel</name>
    <name type="synonym">Muraena anguilla</name>
    <dbReference type="NCBI Taxonomy" id="7936"/>
    <lineage>
        <taxon>Eukaryota</taxon>
        <taxon>Metazoa</taxon>
        <taxon>Chordata</taxon>
        <taxon>Craniata</taxon>
        <taxon>Vertebrata</taxon>
        <taxon>Euteleostomi</taxon>
        <taxon>Actinopterygii</taxon>
        <taxon>Neopterygii</taxon>
        <taxon>Teleostei</taxon>
        <taxon>Anguilliformes</taxon>
        <taxon>Anguillidae</taxon>
        <taxon>Anguilla</taxon>
    </lineage>
</organism>
<evidence type="ECO:0000256" key="10">
    <source>
        <dbReference type="SAM" id="MobiDB-lite"/>
    </source>
</evidence>
<dbReference type="Pfam" id="PF14073">
    <property type="entry name" value="Cep57_CLD"/>
    <property type="match status" value="1"/>
</dbReference>
<evidence type="ECO:0000256" key="3">
    <source>
        <dbReference type="ARBA" id="ARBA00022490"/>
    </source>
</evidence>
<gene>
    <name evidence="13" type="ORF">ANANG_G00115720</name>
</gene>
<evidence type="ECO:0000256" key="5">
    <source>
        <dbReference type="ARBA" id="ARBA00023054"/>
    </source>
</evidence>
<dbReference type="Pfam" id="PF06657">
    <property type="entry name" value="Cep57_MT_bd"/>
    <property type="match status" value="1"/>
</dbReference>
<name>A0A9D3RWS4_ANGAN</name>
<comment type="caution">
    <text evidence="13">The sequence shown here is derived from an EMBL/GenBank/DDBJ whole genome shotgun (WGS) entry which is preliminary data.</text>
</comment>
<dbReference type="EMBL" id="JAFIRN010000006">
    <property type="protein sequence ID" value="KAG5846509.1"/>
    <property type="molecule type" value="Genomic_DNA"/>
</dbReference>
<feature type="region of interest" description="Disordered" evidence="10">
    <location>
        <begin position="102"/>
        <end position="125"/>
    </location>
</feature>
<proteinExistence type="inferred from homology"/>
<dbReference type="PANTHER" id="PTHR19336:SF10">
    <property type="entry name" value="CENTROSOMAL PROTEIN CEP57L1"/>
    <property type="match status" value="1"/>
</dbReference>
<dbReference type="InterPro" id="IPR051756">
    <property type="entry name" value="Centrosomal_MT-associated"/>
</dbReference>
<dbReference type="GO" id="GO:0043015">
    <property type="term" value="F:gamma-tubulin binding"/>
    <property type="evidence" value="ECO:0007669"/>
    <property type="project" value="InterPro"/>
</dbReference>